<dbReference type="RefSeq" id="WP_050980186.1">
    <property type="nucleotide sequence ID" value="NZ_AJQT01000109.1"/>
</dbReference>
<evidence type="ECO:0000313" key="2">
    <source>
        <dbReference type="Proteomes" id="UP000217211"/>
    </source>
</evidence>
<evidence type="ECO:0000313" key="1">
    <source>
        <dbReference type="EMBL" id="ASY62523.1"/>
    </source>
</evidence>
<name>A0A249P9B1_9HYPH</name>
<accession>A0A249P9B1</accession>
<reference evidence="1 2" key="1">
    <citation type="submission" date="2017-08" db="EMBL/GenBank/DDBJ databases">
        <title>Multipartite genome sequences of Sinorhizobium species nodulating soybeans.</title>
        <authorList>
            <person name="Tian C.F."/>
        </authorList>
    </citation>
    <scope>NUCLEOTIDE SEQUENCE [LARGE SCALE GENOMIC DNA]</scope>
    <source>
        <strain evidence="1 2">CCBAU 05684</strain>
    </source>
</reference>
<sequence>MDRVIWCDKGWQPMYFGFCPSEKAWKKEVKRLGHIDAEYPTNAGTCTVFHETKGWGECILVTIADGAESERNMLEIVGLLVHEATHVWQYILKHMGEKSPSAEFEAYSMQAISMALVQAFDKTRGLPK</sequence>
<protein>
    <submittedName>
        <fullName evidence="1">Uncharacterized protein</fullName>
    </submittedName>
</protein>
<proteinExistence type="predicted"/>
<dbReference type="EMBL" id="CP023067">
    <property type="protein sequence ID" value="ASY62523.1"/>
    <property type="molecule type" value="Genomic_DNA"/>
</dbReference>
<gene>
    <name evidence="1" type="ORF">SJ05684_c10660</name>
</gene>
<dbReference type="Proteomes" id="UP000217211">
    <property type="component" value="Chromosome"/>
</dbReference>
<dbReference type="STRING" id="716928.GCA_000261485_04831"/>
<dbReference type="eggNOG" id="ENOG502ZU6I">
    <property type="taxonomic scope" value="Bacteria"/>
</dbReference>
<dbReference type="OrthoDB" id="6689757at2"/>
<organism evidence="1 2">
    <name type="scientific">Sinorhizobium sojae CCBAU 05684</name>
    <dbReference type="NCBI Taxonomy" id="716928"/>
    <lineage>
        <taxon>Bacteria</taxon>
        <taxon>Pseudomonadati</taxon>
        <taxon>Pseudomonadota</taxon>
        <taxon>Alphaproteobacteria</taxon>
        <taxon>Hyphomicrobiales</taxon>
        <taxon>Rhizobiaceae</taxon>
        <taxon>Sinorhizobium/Ensifer group</taxon>
        <taxon>Sinorhizobium</taxon>
    </lineage>
</organism>
<keyword evidence="2" id="KW-1185">Reference proteome</keyword>
<dbReference type="KEGG" id="esj:SJ05684_c10660"/>
<dbReference type="AlphaFoldDB" id="A0A249P9B1"/>